<protein>
    <submittedName>
        <fullName evidence="2">Hemerythrin domain-containing protein</fullName>
    </submittedName>
</protein>
<evidence type="ECO:0000259" key="1">
    <source>
        <dbReference type="Pfam" id="PF01814"/>
    </source>
</evidence>
<comment type="caution">
    <text evidence="2">The sequence shown here is derived from an EMBL/GenBank/DDBJ whole genome shotgun (WGS) entry which is preliminary data.</text>
</comment>
<reference evidence="2" key="1">
    <citation type="submission" date="2020-02" db="EMBL/GenBank/DDBJ databases">
        <authorList>
            <person name="Shen X.-R."/>
            <person name="Zhang Y.-X."/>
        </authorList>
    </citation>
    <scope>NUCLEOTIDE SEQUENCE</scope>
    <source>
        <strain evidence="2">SYP-B3998</strain>
    </source>
</reference>
<dbReference type="EMBL" id="JAAIKC010000001">
    <property type="protein sequence ID" value="NEW05894.1"/>
    <property type="molecule type" value="Genomic_DNA"/>
</dbReference>
<dbReference type="InterPro" id="IPR012312">
    <property type="entry name" value="Hemerythrin-like"/>
</dbReference>
<feature type="domain" description="Hemerythrin-like" evidence="1">
    <location>
        <begin position="14"/>
        <end position="154"/>
    </location>
</feature>
<evidence type="ECO:0000313" key="2">
    <source>
        <dbReference type="EMBL" id="NEW05894.1"/>
    </source>
</evidence>
<organism evidence="2">
    <name type="scientific">Paenibacillus sp. SYP-B3998</name>
    <dbReference type="NCBI Taxonomy" id="2678564"/>
    <lineage>
        <taxon>Bacteria</taxon>
        <taxon>Bacillati</taxon>
        <taxon>Bacillota</taxon>
        <taxon>Bacilli</taxon>
        <taxon>Bacillales</taxon>
        <taxon>Paenibacillaceae</taxon>
        <taxon>Paenibacillus</taxon>
    </lineage>
</organism>
<gene>
    <name evidence="2" type="ORF">GK047_07690</name>
</gene>
<name>A0A6G3ZW12_9BACL</name>
<dbReference type="GO" id="GO:0005886">
    <property type="term" value="C:plasma membrane"/>
    <property type="evidence" value="ECO:0007669"/>
    <property type="project" value="TreeGrafter"/>
</dbReference>
<accession>A0A6G3ZW12</accession>
<dbReference type="PANTHER" id="PTHR39966">
    <property type="entry name" value="BLL2471 PROTEIN-RELATED"/>
    <property type="match status" value="1"/>
</dbReference>
<dbReference type="PANTHER" id="PTHR39966:SF3">
    <property type="entry name" value="DUF438 DOMAIN-CONTAINING PROTEIN"/>
    <property type="match status" value="1"/>
</dbReference>
<dbReference type="Gene3D" id="1.20.120.520">
    <property type="entry name" value="nmb1532 protein domain like"/>
    <property type="match status" value="1"/>
</dbReference>
<sequence>MFSEGANEVLCEPLARLKKEHDPLRKHMDDFALSVNTIVSDHGAEHWRLELVDLEIKVDAFMKELGPHSEREEGVLFPMMAKYIGRTTGPIAVMEYEHDQAKENIKIFQDSMNKLDLKSIDLNQAKEIALYVHKAYTILTDHFLKEENVLFPMAEKMLSVEDKEQLALSFGKL</sequence>
<proteinExistence type="predicted"/>
<dbReference type="AlphaFoldDB" id="A0A6G3ZW12"/>
<dbReference type="Pfam" id="PF01814">
    <property type="entry name" value="Hemerythrin"/>
    <property type="match status" value="1"/>
</dbReference>